<reference evidence="7 8" key="1">
    <citation type="journal article" date="2011" name="Front. Microbiol.">
        <title>Genomic signatures of strain selection and enhancement in Bacillus atrophaeus var. globigii, a historical biowarfare simulant.</title>
        <authorList>
            <person name="Gibbons H.S."/>
            <person name="Broomall S.M."/>
            <person name="McNew L.A."/>
            <person name="Daligault H."/>
            <person name="Chapman C."/>
            <person name="Bruce D."/>
            <person name="Karavis M."/>
            <person name="Krepps M."/>
            <person name="McGregor P.A."/>
            <person name="Hong C."/>
            <person name="Park K.H."/>
            <person name="Akmal A."/>
            <person name="Feldman A."/>
            <person name="Lin J.S."/>
            <person name="Chang W.E."/>
            <person name="Higgs B.W."/>
            <person name="Demirev P."/>
            <person name="Lindquist J."/>
            <person name="Liem A."/>
            <person name="Fochler E."/>
            <person name="Read T.D."/>
            <person name="Tapia R."/>
            <person name="Johnson S."/>
            <person name="Bishop-Lilly K.A."/>
            <person name="Detter C."/>
            <person name="Han C."/>
            <person name="Sozhamannan S."/>
            <person name="Rosenzweig C.N."/>
            <person name="Skowronski E.W."/>
        </authorList>
    </citation>
    <scope>NUCLEOTIDE SEQUENCE [LARGE SCALE GENOMIC DNA]</scope>
    <source>
        <strain evidence="7 8">AIT1</strain>
    </source>
</reference>
<dbReference type="Pfam" id="PF02518">
    <property type="entry name" value="HATPase_c"/>
    <property type="match status" value="1"/>
</dbReference>
<dbReference type="Gene3D" id="3.30.565.10">
    <property type="entry name" value="Histidine kinase-like ATPase, C-terminal domain"/>
    <property type="match status" value="1"/>
</dbReference>
<dbReference type="SUPFAM" id="SSF55874">
    <property type="entry name" value="ATPase domain of HSP90 chaperone/DNA topoisomerase II/histidine kinase"/>
    <property type="match status" value="1"/>
</dbReference>
<name>A0A432X0Y1_9GAMM</name>
<feature type="domain" description="Signal transduction histidine kinase subgroup 3 dimerisation and phosphoacceptor" evidence="6">
    <location>
        <begin position="167"/>
        <end position="233"/>
    </location>
</feature>
<dbReference type="GO" id="GO:0016020">
    <property type="term" value="C:membrane"/>
    <property type="evidence" value="ECO:0007669"/>
    <property type="project" value="InterPro"/>
</dbReference>
<dbReference type="CDD" id="cd16917">
    <property type="entry name" value="HATPase_UhpB-NarQ-NarX-like"/>
    <property type="match status" value="1"/>
</dbReference>
<dbReference type="EMBL" id="PIPQ01000005">
    <property type="protein sequence ID" value="RUO39866.1"/>
    <property type="molecule type" value="Genomic_DNA"/>
</dbReference>
<dbReference type="AlphaFoldDB" id="A0A432X0Y1"/>
<dbReference type="InterPro" id="IPR011712">
    <property type="entry name" value="Sig_transdc_His_kin_sub3_dim/P"/>
</dbReference>
<dbReference type="GO" id="GO:0046983">
    <property type="term" value="F:protein dimerization activity"/>
    <property type="evidence" value="ECO:0007669"/>
    <property type="project" value="InterPro"/>
</dbReference>
<evidence type="ECO:0000313" key="8">
    <source>
        <dbReference type="Proteomes" id="UP000286976"/>
    </source>
</evidence>
<accession>A0A432X0Y1</accession>
<evidence type="ECO:0000259" key="5">
    <source>
        <dbReference type="Pfam" id="PF02518"/>
    </source>
</evidence>
<evidence type="ECO:0000256" key="2">
    <source>
        <dbReference type="ARBA" id="ARBA00022777"/>
    </source>
</evidence>
<gene>
    <name evidence="7" type="ORF">CWE15_08935</name>
</gene>
<dbReference type="Gene3D" id="1.20.5.1930">
    <property type="match status" value="1"/>
</dbReference>
<dbReference type="InterPro" id="IPR003594">
    <property type="entry name" value="HATPase_dom"/>
</dbReference>
<evidence type="ECO:0000256" key="4">
    <source>
        <dbReference type="SAM" id="Phobius"/>
    </source>
</evidence>
<organism evidence="7 8">
    <name type="scientific">Aliidiomarina taiwanensis</name>
    <dbReference type="NCBI Taxonomy" id="946228"/>
    <lineage>
        <taxon>Bacteria</taxon>
        <taxon>Pseudomonadati</taxon>
        <taxon>Pseudomonadota</taxon>
        <taxon>Gammaproteobacteria</taxon>
        <taxon>Alteromonadales</taxon>
        <taxon>Idiomarinaceae</taxon>
        <taxon>Aliidiomarina</taxon>
    </lineage>
</organism>
<sequence length="358" mass="40309">MQKANDKYAWVYLFNLGFFILPLFMFPYVAWQIAVQVLVLLVFVGLYFYCYRVPNKHMKWPLLGMYGLACAVTPMNSGSIALFSYVGFFIAFAYSWKLALPLIVGLVATLVYFQFGPGTPWELFFHYGIVIVLTVSLFGRIERIRCRHQMQEQRSEEEIERLARSVERERIARDLHDILGHTLSSIILKADLAEKQLEKRDIPAAQQQLSELSSIARTSLSQVRKSVSGYRAGGLQLELNRLEQRLQEAGFATQVHGAPPQLDGPLETGIVLALTELVTNIIRHSEGETCHITFHENQQTYSIQVVDDGHCVAYHAGNGLQGVRERIEMLGGDVNIATDQGYAVALQVPKTLQETGEA</sequence>
<dbReference type="Pfam" id="PF07730">
    <property type="entry name" value="HisKA_3"/>
    <property type="match status" value="1"/>
</dbReference>
<proteinExistence type="predicted"/>
<feature type="transmembrane region" description="Helical" evidence="4">
    <location>
        <begin position="9"/>
        <end position="27"/>
    </location>
</feature>
<evidence type="ECO:0000259" key="6">
    <source>
        <dbReference type="Pfam" id="PF07730"/>
    </source>
</evidence>
<dbReference type="GO" id="GO:0000155">
    <property type="term" value="F:phosphorelay sensor kinase activity"/>
    <property type="evidence" value="ECO:0007669"/>
    <property type="project" value="InterPro"/>
</dbReference>
<dbReference type="PANTHER" id="PTHR24421:SF63">
    <property type="entry name" value="SENSOR HISTIDINE KINASE DESK"/>
    <property type="match status" value="1"/>
</dbReference>
<keyword evidence="8" id="KW-1185">Reference proteome</keyword>
<comment type="caution">
    <text evidence="7">The sequence shown here is derived from an EMBL/GenBank/DDBJ whole genome shotgun (WGS) entry which is preliminary data.</text>
</comment>
<feature type="transmembrane region" description="Helical" evidence="4">
    <location>
        <begin position="33"/>
        <end position="51"/>
    </location>
</feature>
<feature type="domain" description="Histidine kinase/HSP90-like ATPase" evidence="5">
    <location>
        <begin position="268"/>
        <end position="350"/>
    </location>
</feature>
<keyword evidence="4" id="KW-0812">Transmembrane</keyword>
<evidence type="ECO:0000256" key="1">
    <source>
        <dbReference type="ARBA" id="ARBA00022679"/>
    </source>
</evidence>
<keyword evidence="4" id="KW-1133">Transmembrane helix</keyword>
<keyword evidence="3" id="KW-0902">Two-component regulatory system</keyword>
<dbReference type="RefSeq" id="WP_126757738.1">
    <property type="nucleotide sequence ID" value="NZ_PIPQ01000005.1"/>
</dbReference>
<keyword evidence="1" id="KW-0808">Transferase</keyword>
<keyword evidence="2 7" id="KW-0418">Kinase</keyword>
<dbReference type="Proteomes" id="UP000286976">
    <property type="component" value="Unassembled WGS sequence"/>
</dbReference>
<feature type="transmembrane region" description="Helical" evidence="4">
    <location>
        <begin position="123"/>
        <end position="141"/>
    </location>
</feature>
<dbReference type="InterPro" id="IPR036890">
    <property type="entry name" value="HATPase_C_sf"/>
</dbReference>
<dbReference type="OrthoDB" id="9797605at2"/>
<protein>
    <submittedName>
        <fullName evidence="7">Two-component sensor histidine kinase</fullName>
    </submittedName>
</protein>
<dbReference type="InterPro" id="IPR050482">
    <property type="entry name" value="Sensor_HK_TwoCompSys"/>
</dbReference>
<keyword evidence="4" id="KW-0472">Membrane</keyword>
<dbReference type="PANTHER" id="PTHR24421">
    <property type="entry name" value="NITRATE/NITRITE SENSOR PROTEIN NARX-RELATED"/>
    <property type="match status" value="1"/>
</dbReference>
<evidence type="ECO:0000313" key="7">
    <source>
        <dbReference type="EMBL" id="RUO39866.1"/>
    </source>
</evidence>
<evidence type="ECO:0000256" key="3">
    <source>
        <dbReference type="ARBA" id="ARBA00023012"/>
    </source>
</evidence>